<feature type="domain" description="HTH araC/xylS-type" evidence="4">
    <location>
        <begin position="206"/>
        <end position="307"/>
    </location>
</feature>
<dbReference type="SUPFAM" id="SSF46689">
    <property type="entry name" value="Homeodomain-like"/>
    <property type="match status" value="1"/>
</dbReference>
<evidence type="ECO:0000313" key="5">
    <source>
        <dbReference type="EMBL" id="MFC4464524.1"/>
    </source>
</evidence>
<dbReference type="Pfam" id="PF12833">
    <property type="entry name" value="HTH_18"/>
    <property type="match status" value="1"/>
</dbReference>
<comment type="caution">
    <text evidence="5">The sequence shown here is derived from an EMBL/GenBank/DDBJ whole genome shotgun (WGS) entry which is preliminary data.</text>
</comment>
<dbReference type="EMBL" id="JBHSFG010000016">
    <property type="protein sequence ID" value="MFC4464524.1"/>
    <property type="molecule type" value="Genomic_DNA"/>
</dbReference>
<evidence type="ECO:0000256" key="1">
    <source>
        <dbReference type="ARBA" id="ARBA00023015"/>
    </source>
</evidence>
<dbReference type="RefSeq" id="WP_386339452.1">
    <property type="nucleotide sequence ID" value="NZ_JBHSFG010000016.1"/>
</dbReference>
<dbReference type="PANTHER" id="PTHR46796:SF6">
    <property type="entry name" value="ARAC SUBFAMILY"/>
    <property type="match status" value="1"/>
</dbReference>
<evidence type="ECO:0000256" key="3">
    <source>
        <dbReference type="ARBA" id="ARBA00023163"/>
    </source>
</evidence>
<dbReference type="InterPro" id="IPR009057">
    <property type="entry name" value="Homeodomain-like_sf"/>
</dbReference>
<name>A0ABV8YGV2_9ACTN</name>
<evidence type="ECO:0000259" key="4">
    <source>
        <dbReference type="PROSITE" id="PS01124"/>
    </source>
</evidence>
<evidence type="ECO:0000256" key="2">
    <source>
        <dbReference type="ARBA" id="ARBA00023125"/>
    </source>
</evidence>
<organism evidence="5 6">
    <name type="scientific">Streptomyces xiangluensis</name>
    <dbReference type="NCBI Taxonomy" id="2665720"/>
    <lineage>
        <taxon>Bacteria</taxon>
        <taxon>Bacillati</taxon>
        <taxon>Actinomycetota</taxon>
        <taxon>Actinomycetes</taxon>
        <taxon>Kitasatosporales</taxon>
        <taxon>Streptomycetaceae</taxon>
        <taxon>Streptomyces</taxon>
    </lineage>
</organism>
<protein>
    <submittedName>
        <fullName evidence="5">Helix-turn-helix domain-containing protein</fullName>
    </submittedName>
</protein>
<evidence type="ECO:0000313" key="6">
    <source>
        <dbReference type="Proteomes" id="UP001596012"/>
    </source>
</evidence>
<accession>A0ABV8YGV2</accession>
<dbReference type="InterPro" id="IPR018060">
    <property type="entry name" value="HTH_AraC"/>
</dbReference>
<dbReference type="Gene3D" id="1.10.10.60">
    <property type="entry name" value="Homeodomain-like"/>
    <property type="match status" value="1"/>
</dbReference>
<dbReference type="InterPro" id="IPR050204">
    <property type="entry name" value="AraC_XylS_family_regulators"/>
</dbReference>
<reference evidence="6" key="1">
    <citation type="journal article" date="2019" name="Int. J. Syst. Evol. Microbiol.">
        <title>The Global Catalogue of Microorganisms (GCM) 10K type strain sequencing project: providing services to taxonomists for standard genome sequencing and annotation.</title>
        <authorList>
            <consortium name="The Broad Institute Genomics Platform"/>
            <consortium name="The Broad Institute Genome Sequencing Center for Infectious Disease"/>
            <person name="Wu L."/>
            <person name="Ma J."/>
        </authorList>
    </citation>
    <scope>NUCLEOTIDE SEQUENCE [LARGE SCALE GENOMIC DNA]</scope>
    <source>
        <strain evidence="6">DT43</strain>
    </source>
</reference>
<dbReference type="PRINTS" id="PR00032">
    <property type="entry name" value="HTHARAC"/>
</dbReference>
<dbReference type="Proteomes" id="UP001596012">
    <property type="component" value="Unassembled WGS sequence"/>
</dbReference>
<keyword evidence="1" id="KW-0805">Transcription regulation</keyword>
<sequence length="311" mass="33601">MGAHIAGSAEEWVHVISESFVPLSLANVSGSFHGSAEQTVLLPGVTVTDVHTYGSSVVLRTPRLVRVAPREDYLFSLHLGGAGAVLQDEREAVLRPGGGALYDTTRPYRLVFPTDTWELVLQVPRRPLRDRVRGIDELSGRALSADHPAARVLAAFLRELAGVSKDLTPEQRAEFGLTAVDLLATALRATAGEETSAPSGRQALLRAMRSCVQEHLTDSSFTPAVLARLHGISPRYAADLFGEAGTSPAAYIRDQRLQAAHRALTDPRQSHRTIAGIAAHLGFTDRTTFTRAFVRQYGMTPADLRAGQRPA</sequence>
<gene>
    <name evidence="5" type="ORF">ACFPH6_08090</name>
</gene>
<proteinExistence type="predicted"/>
<dbReference type="InterPro" id="IPR018062">
    <property type="entry name" value="HTH_AraC-typ_CS"/>
</dbReference>
<dbReference type="InterPro" id="IPR020449">
    <property type="entry name" value="Tscrpt_reg_AraC-type_HTH"/>
</dbReference>
<dbReference type="Pfam" id="PF14525">
    <property type="entry name" value="AraC_binding_2"/>
    <property type="match status" value="1"/>
</dbReference>
<keyword evidence="3" id="KW-0804">Transcription</keyword>
<dbReference type="InterPro" id="IPR035418">
    <property type="entry name" value="AraC-bd_2"/>
</dbReference>
<dbReference type="PROSITE" id="PS01124">
    <property type="entry name" value="HTH_ARAC_FAMILY_2"/>
    <property type="match status" value="1"/>
</dbReference>
<keyword evidence="2" id="KW-0238">DNA-binding</keyword>
<dbReference type="PANTHER" id="PTHR46796">
    <property type="entry name" value="HTH-TYPE TRANSCRIPTIONAL ACTIVATOR RHAS-RELATED"/>
    <property type="match status" value="1"/>
</dbReference>
<keyword evidence="6" id="KW-1185">Reference proteome</keyword>
<dbReference type="PROSITE" id="PS00041">
    <property type="entry name" value="HTH_ARAC_FAMILY_1"/>
    <property type="match status" value="1"/>
</dbReference>
<dbReference type="SMART" id="SM00342">
    <property type="entry name" value="HTH_ARAC"/>
    <property type="match status" value="1"/>
</dbReference>